<protein>
    <submittedName>
        <fullName evidence="2">IS3 family transposase ISPa31</fullName>
    </submittedName>
</protein>
<organism evidence="2 3">
    <name type="scientific">Cupriavidus laharis</name>
    <dbReference type="NCBI Taxonomy" id="151654"/>
    <lineage>
        <taxon>Bacteria</taxon>
        <taxon>Pseudomonadati</taxon>
        <taxon>Pseudomonadota</taxon>
        <taxon>Betaproteobacteria</taxon>
        <taxon>Burkholderiales</taxon>
        <taxon>Burkholderiaceae</taxon>
        <taxon>Cupriavidus</taxon>
    </lineage>
</organism>
<gene>
    <name evidence="2" type="ORF">LMG23992_00120</name>
</gene>
<dbReference type="EMBL" id="CAJZAI010000001">
    <property type="protein sequence ID" value="CAG9164974.1"/>
    <property type="molecule type" value="Genomic_DNA"/>
</dbReference>
<proteinExistence type="predicted"/>
<feature type="coiled-coil region" evidence="1">
    <location>
        <begin position="127"/>
        <end position="161"/>
    </location>
</feature>
<dbReference type="Pfam" id="PF01527">
    <property type="entry name" value="HTH_Tnp_1"/>
    <property type="match status" value="2"/>
</dbReference>
<keyword evidence="3" id="KW-1185">Reference proteome</keyword>
<accession>A0ABM8WCF0</accession>
<evidence type="ECO:0000313" key="2">
    <source>
        <dbReference type="EMBL" id="CAG9164974.1"/>
    </source>
</evidence>
<keyword evidence="1" id="KW-0175">Coiled coil</keyword>
<comment type="caution">
    <text evidence="2">The sequence shown here is derived from an EMBL/GenBank/DDBJ whole genome shotgun (WGS) entry which is preliminary data.</text>
</comment>
<dbReference type="Proteomes" id="UP000727654">
    <property type="component" value="Unassembled WGS sequence"/>
</dbReference>
<dbReference type="InterPro" id="IPR009057">
    <property type="entry name" value="Homeodomain-like_sf"/>
</dbReference>
<name>A0ABM8WCF0_9BURK</name>
<dbReference type="InterPro" id="IPR002514">
    <property type="entry name" value="Transposase_8"/>
</dbReference>
<evidence type="ECO:0000313" key="3">
    <source>
        <dbReference type="Proteomes" id="UP000727654"/>
    </source>
</evidence>
<sequence>MKDNGGRKRFWVMKRYSAEFKELVVEQMMPPLNRSVVELAKETGVTTVSLRTWRHEAREQGKVVPGNGKQSDKWSSADKFRVVLETAPLSEAELSEYCRRKGIQPEQIRQWRAACEQANAPERVRLSLAQRREEQAAQKQIRDLERELKRKNAALAETAALLVLRKKAEAIWGKGEED</sequence>
<evidence type="ECO:0000256" key="1">
    <source>
        <dbReference type="SAM" id="Coils"/>
    </source>
</evidence>
<dbReference type="SUPFAM" id="SSF46689">
    <property type="entry name" value="Homeodomain-like"/>
    <property type="match status" value="1"/>
</dbReference>
<reference evidence="2 3" key="1">
    <citation type="submission" date="2021-08" db="EMBL/GenBank/DDBJ databases">
        <authorList>
            <person name="Peeters C."/>
        </authorList>
    </citation>
    <scope>NUCLEOTIDE SEQUENCE [LARGE SCALE GENOMIC DNA]</scope>
    <source>
        <strain evidence="2 3">LMG 23992</strain>
    </source>
</reference>